<proteinExistence type="predicted"/>
<gene>
    <name evidence="2" type="ORF">COV04_03845</name>
</gene>
<evidence type="ECO:0000313" key="2">
    <source>
        <dbReference type="EMBL" id="PJE75702.1"/>
    </source>
</evidence>
<evidence type="ECO:0000256" key="1">
    <source>
        <dbReference type="SAM" id="Phobius"/>
    </source>
</evidence>
<comment type="caution">
    <text evidence="2">The sequence shown here is derived from an EMBL/GenBank/DDBJ whole genome shotgun (WGS) entry which is preliminary data.</text>
</comment>
<organism evidence="2 3">
    <name type="scientific">Candidatus Uhrbacteria bacterium CG10_big_fil_rev_8_21_14_0_10_48_11</name>
    <dbReference type="NCBI Taxonomy" id="1975037"/>
    <lineage>
        <taxon>Bacteria</taxon>
        <taxon>Candidatus Uhriibacteriota</taxon>
    </lineage>
</organism>
<dbReference type="EMBL" id="PFET01000012">
    <property type="protein sequence ID" value="PJE75702.1"/>
    <property type="molecule type" value="Genomic_DNA"/>
</dbReference>
<keyword evidence="1" id="KW-0812">Transmembrane</keyword>
<protein>
    <submittedName>
        <fullName evidence="2">Uncharacterized protein</fullName>
    </submittedName>
</protein>
<sequence>MFDWWGAILLGTSLSALVLVLDKGVDWGWLSASSLWSYAVIVLSALWFYYVEKTIRNRLSILNFSKIKYSS</sequence>
<keyword evidence="1" id="KW-0472">Membrane</keyword>
<reference evidence="2 3" key="1">
    <citation type="submission" date="2017-09" db="EMBL/GenBank/DDBJ databases">
        <title>Depth-based differentiation of microbial function through sediment-hosted aquifers and enrichment of novel symbionts in the deep terrestrial subsurface.</title>
        <authorList>
            <person name="Probst A.J."/>
            <person name="Ladd B."/>
            <person name="Jarett J.K."/>
            <person name="Geller-Mcgrath D.E."/>
            <person name="Sieber C.M."/>
            <person name="Emerson J.B."/>
            <person name="Anantharaman K."/>
            <person name="Thomas B.C."/>
            <person name="Malmstrom R."/>
            <person name="Stieglmeier M."/>
            <person name="Klingl A."/>
            <person name="Woyke T."/>
            <person name="Ryan C.M."/>
            <person name="Banfield J.F."/>
        </authorList>
    </citation>
    <scope>NUCLEOTIDE SEQUENCE [LARGE SCALE GENOMIC DNA]</scope>
    <source>
        <strain evidence="2">CG10_big_fil_rev_8_21_14_0_10_48_11</strain>
    </source>
</reference>
<feature type="transmembrane region" description="Helical" evidence="1">
    <location>
        <begin position="32"/>
        <end position="51"/>
    </location>
</feature>
<dbReference type="Proteomes" id="UP000231152">
    <property type="component" value="Unassembled WGS sequence"/>
</dbReference>
<keyword evidence="1" id="KW-1133">Transmembrane helix</keyword>
<dbReference type="AlphaFoldDB" id="A0A2M8LE22"/>
<accession>A0A2M8LE22</accession>
<name>A0A2M8LE22_9BACT</name>
<evidence type="ECO:0000313" key="3">
    <source>
        <dbReference type="Proteomes" id="UP000231152"/>
    </source>
</evidence>